<gene>
    <name evidence="2" type="ORF">PISL3812_01453</name>
</gene>
<reference evidence="2 3" key="1">
    <citation type="submission" date="2015-04" db="EMBL/GenBank/DDBJ databases">
        <authorList>
            <person name="Syromyatnikov M.Y."/>
            <person name="Popov V.N."/>
        </authorList>
    </citation>
    <scope>NUCLEOTIDE SEQUENCE [LARGE SCALE GENOMIC DNA]</scope>
    <source>
        <strain evidence="2">WF-38-12</strain>
    </source>
</reference>
<keyword evidence="3" id="KW-1185">Reference proteome</keyword>
<feature type="compositionally biased region" description="Polar residues" evidence="1">
    <location>
        <begin position="127"/>
        <end position="140"/>
    </location>
</feature>
<protein>
    <submittedName>
        <fullName evidence="2">Uncharacterized protein</fullName>
    </submittedName>
</protein>
<accession>A0A0U1LMD3</accession>
<feature type="compositionally biased region" description="Basic and acidic residues" evidence="1">
    <location>
        <begin position="141"/>
        <end position="164"/>
    </location>
</feature>
<evidence type="ECO:0000256" key="1">
    <source>
        <dbReference type="SAM" id="MobiDB-lite"/>
    </source>
</evidence>
<dbReference type="OrthoDB" id="4590707at2759"/>
<dbReference type="STRING" id="28573.A0A0U1LMD3"/>
<organism evidence="2 3">
    <name type="scientific">Talaromyces islandicus</name>
    <name type="common">Penicillium islandicum</name>
    <dbReference type="NCBI Taxonomy" id="28573"/>
    <lineage>
        <taxon>Eukaryota</taxon>
        <taxon>Fungi</taxon>
        <taxon>Dikarya</taxon>
        <taxon>Ascomycota</taxon>
        <taxon>Pezizomycotina</taxon>
        <taxon>Eurotiomycetes</taxon>
        <taxon>Eurotiomycetidae</taxon>
        <taxon>Eurotiales</taxon>
        <taxon>Trichocomaceae</taxon>
        <taxon>Talaromyces</taxon>
        <taxon>Talaromyces sect. Islandici</taxon>
    </lineage>
</organism>
<dbReference type="Proteomes" id="UP000054383">
    <property type="component" value="Unassembled WGS sequence"/>
</dbReference>
<dbReference type="AlphaFoldDB" id="A0A0U1LMD3"/>
<feature type="compositionally biased region" description="Basic and acidic residues" evidence="1">
    <location>
        <begin position="100"/>
        <end position="115"/>
    </location>
</feature>
<proteinExistence type="predicted"/>
<feature type="region of interest" description="Disordered" evidence="1">
    <location>
        <begin position="79"/>
        <end position="173"/>
    </location>
</feature>
<evidence type="ECO:0000313" key="2">
    <source>
        <dbReference type="EMBL" id="CRG84124.1"/>
    </source>
</evidence>
<sequence length="173" mass="18440">MAILPRLAIRTISTPPIRTAVTQRASQASRFAAAASSSSACRSYASQASQKSKSSEIPWMVGSIVLTVPALLYLLNSRPEVPHGLKPHRSVTEEVEAHEEDSKKSEKPSERDPAKATRPPTDAGKNSGAQSAKQQGLSNTETKHPNLEDPGKSVKAEGETDTAKLKGTVSAQR</sequence>
<name>A0A0U1LMD3_TALIS</name>
<evidence type="ECO:0000313" key="3">
    <source>
        <dbReference type="Proteomes" id="UP000054383"/>
    </source>
</evidence>
<dbReference type="EMBL" id="CVMT01000001">
    <property type="protein sequence ID" value="CRG84124.1"/>
    <property type="molecule type" value="Genomic_DNA"/>
</dbReference>